<protein>
    <submittedName>
        <fullName evidence="2">Uncharacterized protein</fullName>
    </submittedName>
</protein>
<sequence>MSTSTKPTSQDAHLEEVFGAPLARLYAAATAGTATPAEQRALELRSFLALAEEQVAHVRDRVHRYTAPDADMGALSASELRFDAQWMDAALSARTQYVSALEQLLRSMPPPGAPRPESRVRFNPRKITTSAVTGVPPLAADSAAHGARGH</sequence>
<evidence type="ECO:0000313" key="2">
    <source>
        <dbReference type="EMBL" id="WTU77511.1"/>
    </source>
</evidence>
<evidence type="ECO:0000256" key="1">
    <source>
        <dbReference type="SAM" id="MobiDB-lite"/>
    </source>
</evidence>
<name>A0AAU2JZZ4_9ACTN</name>
<gene>
    <name evidence="2" type="ORF">OG327_31615</name>
</gene>
<dbReference type="EMBL" id="CP108264">
    <property type="protein sequence ID" value="WTU77511.1"/>
    <property type="molecule type" value="Genomic_DNA"/>
</dbReference>
<proteinExistence type="predicted"/>
<accession>A0AAU2JZZ4</accession>
<dbReference type="AlphaFoldDB" id="A0AAU2JZZ4"/>
<organism evidence="2">
    <name type="scientific">Streptomyces sp. NBC_00049</name>
    <dbReference type="NCBI Taxonomy" id="2903617"/>
    <lineage>
        <taxon>Bacteria</taxon>
        <taxon>Bacillati</taxon>
        <taxon>Actinomycetota</taxon>
        <taxon>Actinomycetes</taxon>
        <taxon>Kitasatosporales</taxon>
        <taxon>Streptomycetaceae</taxon>
        <taxon>Streptomyces</taxon>
    </lineage>
</organism>
<feature type="region of interest" description="Disordered" evidence="1">
    <location>
        <begin position="131"/>
        <end position="150"/>
    </location>
</feature>
<reference evidence="2" key="1">
    <citation type="submission" date="2022-10" db="EMBL/GenBank/DDBJ databases">
        <title>The complete genomes of actinobacterial strains from the NBC collection.</title>
        <authorList>
            <person name="Joergensen T.S."/>
            <person name="Alvarez Arevalo M."/>
            <person name="Sterndorff E.B."/>
            <person name="Faurdal D."/>
            <person name="Vuksanovic O."/>
            <person name="Mourched A.-S."/>
            <person name="Charusanti P."/>
            <person name="Shaw S."/>
            <person name="Blin K."/>
            <person name="Weber T."/>
        </authorList>
    </citation>
    <scope>NUCLEOTIDE SEQUENCE</scope>
    <source>
        <strain evidence="2">NBC_00049</strain>
    </source>
</reference>